<name>E3N737_CAERE</name>
<dbReference type="SMART" id="SM00061">
    <property type="entry name" value="MATH"/>
    <property type="match status" value="1"/>
</dbReference>
<accession>E3N737</accession>
<dbReference type="InterPro" id="IPR008974">
    <property type="entry name" value="TRAF-like"/>
</dbReference>
<gene>
    <name evidence="2" type="ORF">CRE_11378</name>
</gene>
<feature type="domain" description="MATH" evidence="1">
    <location>
        <begin position="9"/>
        <end position="96"/>
    </location>
</feature>
<dbReference type="Proteomes" id="UP000008281">
    <property type="component" value="Unassembled WGS sequence"/>
</dbReference>
<dbReference type="HOGENOM" id="CLU_2322590_0_0_1"/>
<dbReference type="Gene3D" id="2.60.210.10">
    <property type="entry name" value="Apoptosis, Tumor Necrosis Factor Receptor Associated Protein 2, Chain A"/>
    <property type="match status" value="1"/>
</dbReference>
<dbReference type="SUPFAM" id="SSF49599">
    <property type="entry name" value="TRAF domain-like"/>
    <property type="match status" value="1"/>
</dbReference>
<dbReference type="InParanoid" id="E3N737"/>
<evidence type="ECO:0000313" key="2">
    <source>
        <dbReference type="EMBL" id="EFO88378.1"/>
    </source>
</evidence>
<dbReference type="OrthoDB" id="5857890at2759"/>
<dbReference type="AlphaFoldDB" id="E3N737"/>
<keyword evidence="3" id="KW-1185">Reference proteome</keyword>
<protein>
    <recommendedName>
        <fullName evidence="1">MATH domain-containing protein</fullName>
    </recommendedName>
</protein>
<dbReference type="PANTHER" id="PTHR46308">
    <property type="entry name" value="MATH (MEPRIN-ASSOCIATED TRAF HOMOLOGY) DOMAIN CONTAINING"/>
    <property type="match status" value="1"/>
</dbReference>
<dbReference type="InterPro" id="IPR002083">
    <property type="entry name" value="MATH/TRAF_dom"/>
</dbReference>
<sequence length="99" mass="11619">MTTTGKCFVLKHVFKNVSNMKEDEYHYSEAEEYYGVEWRMKACRTKEHLQFYFNCVKTAEVGKWTIEAQRKQVLLSKSTENRFKEGSATFGTTNTFHGT</sequence>
<reference evidence="2" key="1">
    <citation type="submission" date="2007-07" db="EMBL/GenBank/DDBJ databases">
        <title>PCAP assembly of the Caenorhabditis remanei genome.</title>
        <authorList>
            <consortium name="The Caenorhabditis remanei Sequencing Consortium"/>
            <person name="Wilson R.K."/>
        </authorList>
    </citation>
    <scope>NUCLEOTIDE SEQUENCE [LARGE SCALE GENOMIC DNA]</scope>
    <source>
        <strain evidence="2">PB4641</strain>
    </source>
</reference>
<evidence type="ECO:0000313" key="3">
    <source>
        <dbReference type="Proteomes" id="UP000008281"/>
    </source>
</evidence>
<organism evidence="3">
    <name type="scientific">Caenorhabditis remanei</name>
    <name type="common">Caenorhabditis vulgaris</name>
    <dbReference type="NCBI Taxonomy" id="31234"/>
    <lineage>
        <taxon>Eukaryota</taxon>
        <taxon>Metazoa</taxon>
        <taxon>Ecdysozoa</taxon>
        <taxon>Nematoda</taxon>
        <taxon>Chromadorea</taxon>
        <taxon>Rhabditida</taxon>
        <taxon>Rhabditina</taxon>
        <taxon>Rhabditomorpha</taxon>
        <taxon>Rhabditoidea</taxon>
        <taxon>Rhabditidae</taxon>
        <taxon>Peloderinae</taxon>
        <taxon>Caenorhabditis</taxon>
    </lineage>
</organism>
<proteinExistence type="predicted"/>
<dbReference type="PANTHER" id="PTHR46308:SF1">
    <property type="entry name" value="MATH DOMAIN-CONTAINING PROTEIN"/>
    <property type="match status" value="1"/>
</dbReference>
<dbReference type="Pfam" id="PF00917">
    <property type="entry name" value="MATH"/>
    <property type="match status" value="1"/>
</dbReference>
<dbReference type="CDD" id="cd00121">
    <property type="entry name" value="MATH"/>
    <property type="match status" value="1"/>
</dbReference>
<dbReference type="EMBL" id="DS268545">
    <property type="protein sequence ID" value="EFO88378.1"/>
    <property type="molecule type" value="Genomic_DNA"/>
</dbReference>
<evidence type="ECO:0000259" key="1">
    <source>
        <dbReference type="SMART" id="SM00061"/>
    </source>
</evidence>